<proteinExistence type="predicted"/>
<name>A0AAW3JSU0_9FIRM</name>
<dbReference type="Proteomes" id="UP000050833">
    <property type="component" value="Unassembled WGS sequence"/>
</dbReference>
<evidence type="ECO:0000313" key="3">
    <source>
        <dbReference type="EMBL" id="KQC85445.1"/>
    </source>
</evidence>
<evidence type="ECO:0000256" key="1">
    <source>
        <dbReference type="SAM" id="Coils"/>
    </source>
</evidence>
<keyword evidence="1" id="KW-0175">Coiled coil</keyword>
<comment type="caution">
    <text evidence="3">The sequence shown here is derived from an EMBL/GenBank/DDBJ whole genome shotgun (WGS) entry which is preliminary data.</text>
</comment>
<evidence type="ECO:0000256" key="2">
    <source>
        <dbReference type="SAM" id="MobiDB-lite"/>
    </source>
</evidence>
<feature type="compositionally biased region" description="Basic and acidic residues" evidence="2">
    <location>
        <begin position="10"/>
        <end position="19"/>
    </location>
</feature>
<reference evidence="3 4" key="1">
    <citation type="submission" date="2015-10" db="EMBL/GenBank/DDBJ databases">
        <title>Butyribacter intestini gen. nov., sp. nov., a butyric acid-producing bacterium of the family Lachnospiraceae isolated from the human faeces.</title>
        <authorList>
            <person name="Zou Y."/>
            <person name="Xue W."/>
            <person name="Luo G."/>
            <person name="Lv M."/>
        </authorList>
    </citation>
    <scope>NUCLEOTIDE SEQUENCE [LARGE SCALE GENOMIC DNA]</scope>
    <source>
        <strain evidence="3 4">TF01-11</strain>
    </source>
</reference>
<gene>
    <name evidence="3" type="ORF">APZ18_12250</name>
</gene>
<sequence>MVTPEEIEEEAMHRDEKADSISQYLEKQKRVKKEVARLKRLFKEIDENKKKLVLATIDDVAFMSITMQDLRENIIRDGTTAEYKNGENQYGTKQSPDAQLYLQFSQKQTQAMKILQDCLPKTKAVEVVEKDDGFDEFVGGREDV</sequence>
<accession>A0AAW3JSU0</accession>
<feature type="region of interest" description="Disordered" evidence="2">
    <location>
        <begin position="1"/>
        <end position="20"/>
    </location>
</feature>
<dbReference type="EMBL" id="LLKB01000005">
    <property type="protein sequence ID" value="KQC85445.1"/>
    <property type="molecule type" value="Genomic_DNA"/>
</dbReference>
<evidence type="ECO:0000313" key="4">
    <source>
        <dbReference type="Proteomes" id="UP000050833"/>
    </source>
</evidence>
<organism evidence="3 4">
    <name type="scientific">Butyribacter intestini</name>
    <dbReference type="NCBI Taxonomy" id="1703332"/>
    <lineage>
        <taxon>Bacteria</taxon>
        <taxon>Bacillati</taxon>
        <taxon>Bacillota</taxon>
        <taxon>Clostridia</taxon>
        <taxon>Lachnospirales</taxon>
        <taxon>Lachnospiraceae</taxon>
        <taxon>Butyribacter</taxon>
    </lineage>
</organism>
<protein>
    <submittedName>
        <fullName evidence="3">Uncharacterized protein</fullName>
    </submittedName>
</protein>
<keyword evidence="4" id="KW-1185">Reference proteome</keyword>
<feature type="coiled-coil region" evidence="1">
    <location>
        <begin position="21"/>
        <end position="48"/>
    </location>
</feature>
<dbReference type="RefSeq" id="WP_022014497.1">
    <property type="nucleotide sequence ID" value="NZ_DBGBRS010000182.1"/>
</dbReference>
<dbReference type="AlphaFoldDB" id="A0AAW3JSU0"/>